<feature type="domain" description="TPM" evidence="1">
    <location>
        <begin position="58"/>
        <end position="139"/>
    </location>
</feature>
<organism evidence="2 3">
    <name type="scientific">Arenimonas oryziterrae DSM 21050 = YC6267</name>
    <dbReference type="NCBI Taxonomy" id="1121015"/>
    <lineage>
        <taxon>Bacteria</taxon>
        <taxon>Pseudomonadati</taxon>
        <taxon>Pseudomonadota</taxon>
        <taxon>Gammaproteobacteria</taxon>
        <taxon>Lysobacterales</taxon>
        <taxon>Lysobacteraceae</taxon>
        <taxon>Arenimonas</taxon>
    </lineage>
</organism>
<comment type="caution">
    <text evidence="2">The sequence shown here is derived from an EMBL/GenBank/DDBJ whole genome shotgun (WGS) entry which is preliminary data.</text>
</comment>
<dbReference type="EMBL" id="AVCI01000005">
    <property type="protein sequence ID" value="KFN43390.1"/>
    <property type="molecule type" value="Genomic_DNA"/>
</dbReference>
<dbReference type="Pfam" id="PF04536">
    <property type="entry name" value="TPM_phosphatase"/>
    <property type="match status" value="1"/>
</dbReference>
<dbReference type="Gene3D" id="3.10.310.50">
    <property type="match status" value="1"/>
</dbReference>
<protein>
    <recommendedName>
        <fullName evidence="1">TPM domain-containing protein</fullName>
    </recommendedName>
</protein>
<reference evidence="2 3" key="1">
    <citation type="submission" date="2013-09" db="EMBL/GenBank/DDBJ databases">
        <title>Genome sequencing of Arenimonas oryziterrae.</title>
        <authorList>
            <person name="Chen F."/>
            <person name="Wang G."/>
        </authorList>
    </citation>
    <scope>NUCLEOTIDE SEQUENCE [LARGE SCALE GENOMIC DNA]</scope>
    <source>
        <strain evidence="2 3">YC6267</strain>
    </source>
</reference>
<accession>A0A091BGA4</accession>
<dbReference type="STRING" id="1121015.GCA_000420545_00603"/>
<dbReference type="PANTHER" id="PTHR30373:SF8">
    <property type="entry name" value="BLL7265 PROTEIN"/>
    <property type="match status" value="1"/>
</dbReference>
<sequence>MLRRLLLNLFAGWFRLSRWFPAATMIRIRDAIARGELGHAGELCFAVEPRYSIWSVLSGLQPRQRAATAFSLLRVWDTQDNSGVLLYLQLAERRVEIIADRGIAARVAPAQWQRICDRFAADIADGDPEAAVLTCIAGINILLSEHFPASADNPREVPDDPVVL</sequence>
<dbReference type="PANTHER" id="PTHR30373">
    <property type="entry name" value="UPF0603 PROTEIN YGCG"/>
    <property type="match status" value="1"/>
</dbReference>
<dbReference type="eggNOG" id="COG3762">
    <property type="taxonomic scope" value="Bacteria"/>
</dbReference>
<dbReference type="AlphaFoldDB" id="A0A091BGA4"/>
<dbReference type="Proteomes" id="UP000029385">
    <property type="component" value="Unassembled WGS sequence"/>
</dbReference>
<dbReference type="InterPro" id="IPR007621">
    <property type="entry name" value="TPM_dom"/>
</dbReference>
<evidence type="ECO:0000259" key="1">
    <source>
        <dbReference type="Pfam" id="PF04536"/>
    </source>
</evidence>
<dbReference type="PATRIC" id="fig|1121015.4.peg.1279"/>
<name>A0A091BGA4_9GAMM</name>
<proteinExistence type="predicted"/>
<evidence type="ECO:0000313" key="2">
    <source>
        <dbReference type="EMBL" id="KFN43390.1"/>
    </source>
</evidence>
<dbReference type="RefSeq" id="WP_022968258.1">
    <property type="nucleotide sequence ID" value="NZ_ATVD01000001.1"/>
</dbReference>
<evidence type="ECO:0000313" key="3">
    <source>
        <dbReference type="Proteomes" id="UP000029385"/>
    </source>
</evidence>
<keyword evidence="3" id="KW-1185">Reference proteome</keyword>
<gene>
    <name evidence="2" type="ORF">N789_08940</name>
</gene>